<evidence type="ECO:0000313" key="1">
    <source>
        <dbReference type="EMBL" id="EQB02125.1"/>
    </source>
</evidence>
<comment type="caution">
    <text evidence="1">The sequence shown here is derived from an EMBL/GenBank/DDBJ whole genome shotgun (WGS) entry which is preliminary data.</text>
</comment>
<sequence>MLTAVLVMEPASGEQANGVLGVRTTVPIICRAKTEASFSAPLRVGNNDLGHADAYCNAYRGYRLMLEHGTVPAGTRMYVDSRPVILTAGATETLLEEGDGPLYHVRRHIELVLPKNASPHLGLQLVMQPRN</sequence>
<dbReference type="AlphaFoldDB" id="T0HS02"/>
<protein>
    <submittedName>
        <fullName evidence="1">Uncharacterized protein</fullName>
    </submittedName>
</protein>
<name>T0HS02_9SPHN</name>
<accession>T0HS02</accession>
<reference evidence="1 2" key="1">
    <citation type="journal article" date="2013" name="Genome Announc.">
        <title>Draft Genome Sequence of a Hexachlorocyclohexane-Degrading Bacterium, Sphingobium baderi Strain LL03T.</title>
        <authorList>
            <person name="Kaur J."/>
            <person name="Verma H."/>
            <person name="Tripathi C."/>
            <person name="Khurana J.P."/>
            <person name="Lal R."/>
        </authorList>
    </citation>
    <scope>NUCLEOTIDE SEQUENCE [LARGE SCALE GENOMIC DNA]</scope>
    <source>
        <strain evidence="1 2">LL03</strain>
    </source>
</reference>
<organism evidence="1 2">
    <name type="scientific">Sphingobium baderi LL03</name>
    <dbReference type="NCBI Taxonomy" id="1114964"/>
    <lineage>
        <taxon>Bacteria</taxon>
        <taxon>Pseudomonadati</taxon>
        <taxon>Pseudomonadota</taxon>
        <taxon>Alphaproteobacteria</taxon>
        <taxon>Sphingomonadales</taxon>
        <taxon>Sphingomonadaceae</taxon>
        <taxon>Sphingobium</taxon>
    </lineage>
</organism>
<proteinExistence type="predicted"/>
<evidence type="ECO:0000313" key="2">
    <source>
        <dbReference type="Proteomes" id="UP000015524"/>
    </source>
</evidence>
<keyword evidence="2" id="KW-1185">Reference proteome</keyword>
<dbReference type="PATRIC" id="fig|1114964.3.peg.1740"/>
<gene>
    <name evidence="1" type="ORF">L485_08925</name>
</gene>
<dbReference type="Proteomes" id="UP000015524">
    <property type="component" value="Unassembled WGS sequence"/>
</dbReference>
<dbReference type="EMBL" id="ATIB01000050">
    <property type="protein sequence ID" value="EQB02125.1"/>
    <property type="molecule type" value="Genomic_DNA"/>
</dbReference>